<dbReference type="InterPro" id="IPR029413">
    <property type="entry name" value="RG-lyase_II"/>
</dbReference>
<feature type="chain" id="PRO_5011984253" evidence="1">
    <location>
        <begin position="21"/>
        <end position="105"/>
    </location>
</feature>
<keyword evidence="3" id="KW-0456">Lyase</keyword>
<dbReference type="InterPro" id="IPR013784">
    <property type="entry name" value="Carb-bd-like_fold"/>
</dbReference>
<dbReference type="SUPFAM" id="SSF49452">
    <property type="entry name" value="Starch-binding domain-like"/>
    <property type="match status" value="1"/>
</dbReference>
<dbReference type="GO" id="GO:0030246">
    <property type="term" value="F:carbohydrate binding"/>
    <property type="evidence" value="ECO:0007669"/>
    <property type="project" value="InterPro"/>
</dbReference>
<evidence type="ECO:0000313" key="3">
    <source>
        <dbReference type="EMBL" id="SKA02864.1"/>
    </source>
</evidence>
<dbReference type="EMBL" id="FUWH01000008">
    <property type="protein sequence ID" value="SKA02864.1"/>
    <property type="molecule type" value="Genomic_DNA"/>
</dbReference>
<dbReference type="GO" id="GO:0016829">
    <property type="term" value="F:lyase activity"/>
    <property type="evidence" value="ECO:0007669"/>
    <property type="project" value="UniProtKB-KW"/>
</dbReference>
<evidence type="ECO:0000313" key="4">
    <source>
        <dbReference type="Proteomes" id="UP000190888"/>
    </source>
</evidence>
<dbReference type="Gene3D" id="2.60.40.1120">
    <property type="entry name" value="Carboxypeptidase-like, regulatory domain"/>
    <property type="match status" value="1"/>
</dbReference>
<feature type="domain" description="Rhamnogalacturonan lyase" evidence="2">
    <location>
        <begin position="25"/>
        <end position="97"/>
    </location>
</feature>
<keyword evidence="1" id="KW-0732">Signal</keyword>
<feature type="signal peptide" evidence="1">
    <location>
        <begin position="1"/>
        <end position="20"/>
    </location>
</feature>
<gene>
    <name evidence="3" type="ORF">SAMN04488132_108121</name>
</gene>
<sequence>MKKIKLGLVAVAVAAGGFFAFKPLPQGSVKGTYTPVDKAVRAWAINATDTFRTDVSNGSFEIGNVKPGTYSVIIEAVAPYKNASKDNITVNEGGPTDVGEIALSQ</sequence>
<dbReference type="OrthoDB" id="676304at2"/>
<reference evidence="3 4" key="1">
    <citation type="submission" date="2017-02" db="EMBL/GenBank/DDBJ databases">
        <authorList>
            <person name="Peterson S.W."/>
        </authorList>
    </citation>
    <scope>NUCLEOTIDE SEQUENCE [LARGE SCALE GENOMIC DNA]</scope>
    <source>
        <strain evidence="3 4">DSM 22335</strain>
    </source>
</reference>
<dbReference type="AlphaFoldDB" id="A0A1T4QGN7"/>
<evidence type="ECO:0000256" key="1">
    <source>
        <dbReference type="SAM" id="SignalP"/>
    </source>
</evidence>
<evidence type="ECO:0000259" key="2">
    <source>
        <dbReference type="Pfam" id="PF14686"/>
    </source>
</evidence>
<organism evidence="3 4">
    <name type="scientific">Sediminibacterium ginsengisoli</name>
    <dbReference type="NCBI Taxonomy" id="413434"/>
    <lineage>
        <taxon>Bacteria</taxon>
        <taxon>Pseudomonadati</taxon>
        <taxon>Bacteroidota</taxon>
        <taxon>Chitinophagia</taxon>
        <taxon>Chitinophagales</taxon>
        <taxon>Chitinophagaceae</taxon>
        <taxon>Sediminibacterium</taxon>
    </lineage>
</organism>
<keyword evidence="4" id="KW-1185">Reference proteome</keyword>
<dbReference type="Proteomes" id="UP000190888">
    <property type="component" value="Unassembled WGS sequence"/>
</dbReference>
<dbReference type="STRING" id="413434.SAMN04488132_108121"/>
<name>A0A1T4QGN7_9BACT</name>
<protein>
    <submittedName>
        <fullName evidence="3">Polysaccharide lyase family 4, domain II</fullName>
    </submittedName>
</protein>
<dbReference type="RefSeq" id="WP_078832050.1">
    <property type="nucleotide sequence ID" value="NZ_FUWH01000008.1"/>
</dbReference>
<dbReference type="Pfam" id="PF14686">
    <property type="entry name" value="fn3_3"/>
    <property type="match status" value="1"/>
</dbReference>
<proteinExistence type="predicted"/>
<accession>A0A1T4QGN7</accession>